<accession>A0A6J6IG07</accession>
<reference evidence="2" key="1">
    <citation type="submission" date="2020-05" db="EMBL/GenBank/DDBJ databases">
        <authorList>
            <person name="Chiriac C."/>
            <person name="Salcher M."/>
            <person name="Ghai R."/>
            <person name="Kavagutti S V."/>
        </authorList>
    </citation>
    <scope>NUCLEOTIDE SEQUENCE</scope>
</reference>
<keyword evidence="1" id="KW-1133">Transmembrane helix</keyword>
<dbReference type="Gene3D" id="1.10.287.70">
    <property type="match status" value="1"/>
</dbReference>
<name>A0A6J6IG07_9ZZZZ</name>
<feature type="transmembrane region" description="Helical" evidence="1">
    <location>
        <begin position="32"/>
        <end position="53"/>
    </location>
</feature>
<feature type="transmembrane region" description="Helical" evidence="1">
    <location>
        <begin position="7"/>
        <end position="26"/>
    </location>
</feature>
<evidence type="ECO:0000256" key="1">
    <source>
        <dbReference type="SAM" id="Phobius"/>
    </source>
</evidence>
<keyword evidence="1" id="KW-0812">Transmembrane</keyword>
<feature type="transmembrane region" description="Helical" evidence="1">
    <location>
        <begin position="200"/>
        <end position="218"/>
    </location>
</feature>
<feature type="transmembrane region" description="Helical" evidence="1">
    <location>
        <begin position="170"/>
        <end position="188"/>
    </location>
</feature>
<dbReference type="EMBL" id="CAEZUX010000149">
    <property type="protein sequence ID" value="CAB4621228.1"/>
    <property type="molecule type" value="Genomic_DNA"/>
</dbReference>
<evidence type="ECO:0000313" key="2">
    <source>
        <dbReference type="EMBL" id="CAB4621228.1"/>
    </source>
</evidence>
<organism evidence="2">
    <name type="scientific">freshwater metagenome</name>
    <dbReference type="NCBI Taxonomy" id="449393"/>
    <lineage>
        <taxon>unclassified sequences</taxon>
        <taxon>metagenomes</taxon>
        <taxon>ecological metagenomes</taxon>
    </lineage>
</organism>
<keyword evidence="1" id="KW-0472">Membrane</keyword>
<feature type="transmembrane region" description="Helical" evidence="1">
    <location>
        <begin position="98"/>
        <end position="116"/>
    </location>
</feature>
<gene>
    <name evidence="2" type="ORF">UFOPK1874_01060</name>
</gene>
<feature type="transmembrane region" description="Helical" evidence="1">
    <location>
        <begin position="137"/>
        <end position="158"/>
    </location>
</feature>
<protein>
    <submittedName>
        <fullName evidence="2">Unannotated protein</fullName>
    </submittedName>
</protein>
<dbReference type="AlphaFoldDB" id="A0A6J6IG07"/>
<feature type="transmembrane region" description="Helical" evidence="1">
    <location>
        <begin position="74"/>
        <end position="92"/>
    </location>
</feature>
<proteinExistence type="predicted"/>
<sequence length="373" mass="39345">MFTPGSKYFLGLTGLSLVSAVLYTFLVNPSDIGAYALFGLLLSAALITGIAFFTRDGEADTVEQAVEANTEAPVPSFWPLVFALGGAVTLLGVATNEIVFVLGLAVLIGGGAEWAIQNWADRASSDSAFNSFVRHRAVGALDYPGLAAVALGVIAFLFSRIMLTVSKDQAAIIFMIAAAAVLVVGILIGTKPALRGKTSVIVVAGVLVLAVSGIASAISGERHELEVIAEENPYSLEHRECGEEASEHYDHHANNTVSLRSSVSATVFVKDGKVTAQLVGLKKDVDTITIPRSNDTNILFRNLDKEEHRLVANLGEVKVGTTDVMEKVGTCTQLTGENQEQVLTVKIPKPSSPEAPYTLTVPGAEGEIKVVVP</sequence>